<proteinExistence type="predicted"/>
<sequence>MDNVLGLSDDEFLKKNQEELSATEDSQESTDTVTTEGDIADDTISNESDNATGDNQEIVEEDTPEEELDTLPEDAQPEDTQANTQPFTEDTDSESVDADSNEKDTDTPEDIPQETDTFDYENAYNRVTAPFKANGATMQVKSPEDIVRLMQMGAGAQKQMAKLKPNLKLIKMLENNNLLDERRLNNLIDLSKNDSKAIAKLVKDSGVDPDDIDIENASTYQPNNYTVTDSEYELDQVLDSIKHTDTFDKTIDLLTSEWDDKSKTFVSENPNVIKVINDHMLNGVYDKVNAVMQQEKALGKLSGVTDVDAYKQIIDMLAKNGELVDGNQQVPVQSNVTDIGDAGSVKRKQNRKAAAPTKQTNTSNNSKQDVSYLTLSDDEFMAKYG</sequence>
<dbReference type="EMBL" id="UINC01016995">
    <property type="protein sequence ID" value="SVA70325.1"/>
    <property type="molecule type" value="Genomic_DNA"/>
</dbReference>
<feature type="compositionally biased region" description="Polar residues" evidence="1">
    <location>
        <begin position="78"/>
        <end position="88"/>
    </location>
</feature>
<organism evidence="2">
    <name type="scientific">marine metagenome</name>
    <dbReference type="NCBI Taxonomy" id="408172"/>
    <lineage>
        <taxon>unclassified sequences</taxon>
        <taxon>metagenomes</taxon>
        <taxon>ecological metagenomes</taxon>
    </lineage>
</organism>
<gene>
    <name evidence="2" type="ORF">METZ01_LOCUS123179</name>
</gene>
<protein>
    <recommendedName>
        <fullName evidence="3">Tape measure protein</fullName>
    </recommendedName>
</protein>
<reference evidence="2" key="1">
    <citation type="submission" date="2018-05" db="EMBL/GenBank/DDBJ databases">
        <authorList>
            <person name="Lanie J.A."/>
            <person name="Ng W.-L."/>
            <person name="Kazmierczak K.M."/>
            <person name="Andrzejewski T.M."/>
            <person name="Davidsen T.M."/>
            <person name="Wayne K.J."/>
            <person name="Tettelin H."/>
            <person name="Glass J.I."/>
            <person name="Rusch D."/>
            <person name="Podicherti R."/>
            <person name="Tsui H.-C.T."/>
            <person name="Winkler M.E."/>
        </authorList>
    </citation>
    <scope>NUCLEOTIDE SEQUENCE</scope>
</reference>
<feature type="compositionally biased region" description="Polar residues" evidence="1">
    <location>
        <begin position="43"/>
        <end position="55"/>
    </location>
</feature>
<feature type="compositionally biased region" description="Polar residues" evidence="1">
    <location>
        <begin position="357"/>
        <end position="370"/>
    </location>
</feature>
<feature type="region of interest" description="Disordered" evidence="1">
    <location>
        <begin position="338"/>
        <end position="370"/>
    </location>
</feature>
<feature type="region of interest" description="Disordered" evidence="1">
    <location>
        <begin position="1"/>
        <end position="122"/>
    </location>
</feature>
<evidence type="ECO:0008006" key="3">
    <source>
        <dbReference type="Google" id="ProtNLM"/>
    </source>
</evidence>
<feature type="compositionally biased region" description="Acidic residues" evidence="1">
    <location>
        <begin position="107"/>
        <end position="119"/>
    </location>
</feature>
<feature type="compositionally biased region" description="Acidic residues" evidence="1">
    <location>
        <begin position="89"/>
        <end position="99"/>
    </location>
</feature>
<feature type="compositionally biased region" description="Acidic residues" evidence="1">
    <location>
        <begin position="57"/>
        <end position="77"/>
    </location>
</feature>
<dbReference type="AlphaFoldDB" id="A0A381Y045"/>
<name>A0A381Y045_9ZZZZ</name>
<evidence type="ECO:0000313" key="2">
    <source>
        <dbReference type="EMBL" id="SVA70325.1"/>
    </source>
</evidence>
<accession>A0A381Y045</accession>
<evidence type="ECO:0000256" key="1">
    <source>
        <dbReference type="SAM" id="MobiDB-lite"/>
    </source>
</evidence>